<evidence type="ECO:0000256" key="2">
    <source>
        <dbReference type="ARBA" id="ARBA00013729"/>
    </source>
</evidence>
<dbReference type="KEGG" id="thig:FE785_04670"/>
<dbReference type="NCBIfam" id="NF001264">
    <property type="entry name" value="PRK00226.1-5"/>
    <property type="match status" value="1"/>
</dbReference>
<dbReference type="OrthoDB" id="9808774at2"/>
<evidence type="ECO:0000259" key="11">
    <source>
        <dbReference type="Pfam" id="PF03449"/>
    </source>
</evidence>
<evidence type="ECO:0000256" key="4">
    <source>
        <dbReference type="ARBA" id="ARBA00023125"/>
    </source>
</evidence>
<dbReference type="HAMAP" id="MF_00105">
    <property type="entry name" value="GreA_GreB"/>
    <property type="match status" value="1"/>
</dbReference>
<comment type="similarity">
    <text evidence="1 8 9">Belongs to the GreA/GreB family.</text>
</comment>
<gene>
    <name evidence="8 12" type="primary">greA</name>
    <name evidence="12" type="ORF">FE785_04670</name>
</gene>
<dbReference type="SUPFAM" id="SSF54534">
    <property type="entry name" value="FKBP-like"/>
    <property type="match status" value="1"/>
</dbReference>
<dbReference type="GO" id="GO:0003677">
    <property type="term" value="F:DNA binding"/>
    <property type="evidence" value="ECO:0007669"/>
    <property type="project" value="UniProtKB-UniRule"/>
</dbReference>
<dbReference type="InterPro" id="IPR018151">
    <property type="entry name" value="TF_GreA/GreB_CS"/>
</dbReference>
<dbReference type="GO" id="GO:0006354">
    <property type="term" value="P:DNA-templated transcription elongation"/>
    <property type="evidence" value="ECO:0007669"/>
    <property type="project" value="TreeGrafter"/>
</dbReference>
<dbReference type="PANTHER" id="PTHR30437:SF4">
    <property type="entry name" value="TRANSCRIPTION ELONGATION FACTOR GREA"/>
    <property type="match status" value="1"/>
</dbReference>
<dbReference type="GO" id="GO:0070063">
    <property type="term" value="F:RNA polymerase binding"/>
    <property type="evidence" value="ECO:0007669"/>
    <property type="project" value="InterPro"/>
</dbReference>
<dbReference type="FunFam" id="3.10.50.30:FF:000001">
    <property type="entry name" value="Transcription elongation factor GreA"/>
    <property type="match status" value="1"/>
</dbReference>
<dbReference type="PROSITE" id="PS00829">
    <property type="entry name" value="GREAB_1"/>
    <property type="match status" value="1"/>
</dbReference>
<organism evidence="12 13">
    <name type="scientific">Thiomicrorhabdus sediminis</name>
    <dbReference type="NCBI Taxonomy" id="2580412"/>
    <lineage>
        <taxon>Bacteria</taxon>
        <taxon>Pseudomonadati</taxon>
        <taxon>Pseudomonadota</taxon>
        <taxon>Gammaproteobacteria</taxon>
        <taxon>Thiotrichales</taxon>
        <taxon>Piscirickettsiaceae</taxon>
        <taxon>Thiomicrorhabdus</taxon>
    </lineage>
</organism>
<evidence type="ECO:0000259" key="10">
    <source>
        <dbReference type="Pfam" id="PF01272"/>
    </source>
</evidence>
<dbReference type="AlphaFoldDB" id="A0A4P9K6M3"/>
<name>A0A4P9K6M3_9GAMM</name>
<dbReference type="InterPro" id="IPR001437">
    <property type="entry name" value="Tscrpt_elong_fac_GreA/B_C"/>
</dbReference>
<reference evidence="12 13" key="1">
    <citation type="submission" date="2019-05" db="EMBL/GenBank/DDBJ databases">
        <title>Thiomicrorhabdus sediminis sp. nov, a novel sulfur-oxidizing bacterium isolated from coastal sediment.</title>
        <authorList>
            <person name="Liu X."/>
        </authorList>
    </citation>
    <scope>NUCLEOTIDE SEQUENCE [LARGE SCALE GENOMIC DNA]</scope>
    <source>
        <strain evidence="12 13">G1</strain>
    </source>
</reference>
<dbReference type="EMBL" id="CP040602">
    <property type="protein sequence ID" value="QCU89976.1"/>
    <property type="molecule type" value="Genomic_DNA"/>
</dbReference>
<dbReference type="PANTHER" id="PTHR30437">
    <property type="entry name" value="TRANSCRIPTION ELONGATION FACTOR GREA"/>
    <property type="match status" value="1"/>
</dbReference>
<dbReference type="GO" id="GO:0003746">
    <property type="term" value="F:translation elongation factor activity"/>
    <property type="evidence" value="ECO:0007669"/>
    <property type="project" value="UniProtKB-KW"/>
</dbReference>
<dbReference type="InterPro" id="IPR022691">
    <property type="entry name" value="Tscrpt_elong_fac_GreA/B_N"/>
</dbReference>
<dbReference type="InterPro" id="IPR036953">
    <property type="entry name" value="GreA/GreB_C_sf"/>
</dbReference>
<feature type="domain" description="Transcription elongation factor GreA/GreB N-terminal" evidence="11">
    <location>
        <begin position="5"/>
        <end position="74"/>
    </location>
</feature>
<evidence type="ECO:0000313" key="13">
    <source>
        <dbReference type="Proteomes" id="UP000304864"/>
    </source>
</evidence>
<dbReference type="SUPFAM" id="SSF46557">
    <property type="entry name" value="GreA transcript cleavage protein, N-terminal domain"/>
    <property type="match status" value="1"/>
</dbReference>
<dbReference type="FunFam" id="1.10.287.180:FF:000001">
    <property type="entry name" value="Transcription elongation factor GreA"/>
    <property type="match status" value="1"/>
</dbReference>
<dbReference type="InterPro" id="IPR028624">
    <property type="entry name" value="Tscrpt_elong_fac_GreA/B"/>
</dbReference>
<evidence type="ECO:0000256" key="1">
    <source>
        <dbReference type="ARBA" id="ARBA00008213"/>
    </source>
</evidence>
<dbReference type="Gene3D" id="3.10.50.30">
    <property type="entry name" value="Transcription elongation factor, GreA/GreB, C-terminal domain"/>
    <property type="match status" value="1"/>
</dbReference>
<proteinExistence type="inferred from homology"/>
<dbReference type="NCBIfam" id="TIGR01462">
    <property type="entry name" value="greA"/>
    <property type="match status" value="1"/>
</dbReference>
<dbReference type="Proteomes" id="UP000304864">
    <property type="component" value="Chromosome"/>
</dbReference>
<dbReference type="InterPro" id="IPR036805">
    <property type="entry name" value="Tscrpt_elong_fac_GreA/B_N_sf"/>
</dbReference>
<keyword evidence="12" id="KW-0648">Protein biosynthesis</keyword>
<comment type="function">
    <text evidence="6 8 9">Necessary for efficient RNA polymerase transcription elongation past template-encoded arresting sites. The arresting sites in DNA have the property of trapping a certain fraction of elongating RNA polymerases that pass through, resulting in locked ternary complexes. Cleavage of the nascent transcript by cleavage factors such as GreA or GreB allows the resumption of elongation from the new 3'terminus. GreA releases sequences of 2 to 3 nucleotides.</text>
</comment>
<accession>A0A4P9K6M3</accession>
<evidence type="ECO:0000256" key="3">
    <source>
        <dbReference type="ARBA" id="ARBA00023015"/>
    </source>
</evidence>
<dbReference type="Pfam" id="PF03449">
    <property type="entry name" value="GreA_GreB_N"/>
    <property type="match status" value="1"/>
</dbReference>
<evidence type="ECO:0000313" key="12">
    <source>
        <dbReference type="EMBL" id="QCU89976.1"/>
    </source>
</evidence>
<keyword evidence="3 8" id="KW-0805">Transcription regulation</keyword>
<dbReference type="GO" id="GO:0032784">
    <property type="term" value="P:regulation of DNA-templated transcription elongation"/>
    <property type="evidence" value="ECO:0007669"/>
    <property type="project" value="UniProtKB-UniRule"/>
</dbReference>
<dbReference type="InterPro" id="IPR023459">
    <property type="entry name" value="Tscrpt_elong_fac_GreA/B_fam"/>
</dbReference>
<evidence type="ECO:0000256" key="9">
    <source>
        <dbReference type="RuleBase" id="RU000556"/>
    </source>
</evidence>
<evidence type="ECO:0000256" key="8">
    <source>
        <dbReference type="HAMAP-Rule" id="MF_00105"/>
    </source>
</evidence>
<keyword evidence="12" id="KW-0251">Elongation factor</keyword>
<sequence length="158" mass="17428">MQKHPMTKEGADALQAELNKLKKEERPRISEAIAVARDHGDLKENAEYHAAREEQGLVEARINQIEHILSLAQVIDITKLPQTGKIVFGSTVTVVNLDTDDEITYKIVGNEESDIKANKISVNSPIARALVGKEEGDEVVVQAPGGNIDYEIVEVQYI</sequence>
<keyword evidence="5 8" id="KW-0804">Transcription</keyword>
<protein>
    <recommendedName>
        <fullName evidence="2 8">Transcription elongation factor GreA</fullName>
    </recommendedName>
    <alternativeName>
        <fullName evidence="7 8">Transcript cleavage factor GreA</fullName>
    </alternativeName>
</protein>
<dbReference type="Gene3D" id="1.10.287.180">
    <property type="entry name" value="Transcription elongation factor, GreA/GreB, N-terminal domain"/>
    <property type="match status" value="1"/>
</dbReference>
<dbReference type="PIRSF" id="PIRSF006092">
    <property type="entry name" value="GreA_GreB"/>
    <property type="match status" value="1"/>
</dbReference>
<dbReference type="NCBIfam" id="NF001263">
    <property type="entry name" value="PRK00226.1-4"/>
    <property type="match status" value="1"/>
</dbReference>
<dbReference type="PROSITE" id="PS00830">
    <property type="entry name" value="GREAB_2"/>
    <property type="match status" value="1"/>
</dbReference>
<evidence type="ECO:0000256" key="7">
    <source>
        <dbReference type="ARBA" id="ARBA00030776"/>
    </source>
</evidence>
<keyword evidence="4 8" id="KW-0238">DNA-binding</keyword>
<dbReference type="NCBIfam" id="NF001261">
    <property type="entry name" value="PRK00226.1-2"/>
    <property type="match status" value="1"/>
</dbReference>
<evidence type="ECO:0000256" key="6">
    <source>
        <dbReference type="ARBA" id="ARBA00024916"/>
    </source>
</evidence>
<feature type="domain" description="Transcription elongation factor GreA/GreB C-terminal" evidence="10">
    <location>
        <begin position="82"/>
        <end position="157"/>
    </location>
</feature>
<dbReference type="InterPro" id="IPR006359">
    <property type="entry name" value="Tscrpt_elong_fac_GreA"/>
</dbReference>
<dbReference type="Pfam" id="PF01272">
    <property type="entry name" value="GreA_GreB"/>
    <property type="match status" value="1"/>
</dbReference>
<keyword evidence="13" id="KW-1185">Reference proteome</keyword>
<dbReference type="RefSeq" id="WP_138564653.1">
    <property type="nucleotide sequence ID" value="NZ_CP040602.1"/>
</dbReference>
<evidence type="ECO:0000256" key="5">
    <source>
        <dbReference type="ARBA" id="ARBA00023163"/>
    </source>
</evidence>